<dbReference type="GO" id="GO:0016740">
    <property type="term" value="F:transferase activity"/>
    <property type="evidence" value="ECO:0007669"/>
    <property type="project" value="UniProtKB-KW"/>
</dbReference>
<proteinExistence type="predicted"/>
<name>A0A914Q8N7_9BILA</name>
<organism evidence="3 4">
    <name type="scientific">Panagrolaimus davidi</name>
    <dbReference type="NCBI Taxonomy" id="227884"/>
    <lineage>
        <taxon>Eukaryota</taxon>
        <taxon>Metazoa</taxon>
        <taxon>Ecdysozoa</taxon>
        <taxon>Nematoda</taxon>
        <taxon>Chromadorea</taxon>
        <taxon>Rhabditida</taxon>
        <taxon>Tylenchina</taxon>
        <taxon>Panagrolaimomorpha</taxon>
        <taxon>Panagrolaimoidea</taxon>
        <taxon>Panagrolaimidae</taxon>
        <taxon>Panagrolaimus</taxon>
    </lineage>
</organism>
<dbReference type="Proteomes" id="UP000887578">
    <property type="component" value="Unplaced"/>
</dbReference>
<evidence type="ECO:0000313" key="3">
    <source>
        <dbReference type="Proteomes" id="UP000887578"/>
    </source>
</evidence>
<keyword evidence="1" id="KW-0808">Transferase</keyword>
<dbReference type="InterPro" id="IPR023213">
    <property type="entry name" value="CAT-like_dom_sf"/>
</dbReference>
<evidence type="ECO:0000259" key="2">
    <source>
        <dbReference type="Pfam" id="PF00755"/>
    </source>
</evidence>
<dbReference type="WBParaSite" id="PDA_v2.g27455.t1">
    <property type="protein sequence ID" value="PDA_v2.g27455.t1"/>
    <property type="gene ID" value="PDA_v2.g27455"/>
</dbReference>
<sequence length="152" mass="18041">MLYYHGFLFEEIGKPVSLPLKIFMNVEKLADEVKTTISPSFQRKLWLNFFTSRNYVSHWWKEVVYMQYRNSLIHTNVGCADVIYQKTTDIQAVLAGEVIIFRLQFLHEGCWYGVNVFNNRRLVRYAEFEKTLQAIIDGKPDPDEKKQIIRLE</sequence>
<keyword evidence="3" id="KW-1185">Reference proteome</keyword>
<dbReference type="Gene3D" id="3.30.559.70">
    <property type="entry name" value="Choline/Carnitine o-acyltransferase, domain 2"/>
    <property type="match status" value="1"/>
</dbReference>
<dbReference type="AlphaFoldDB" id="A0A914Q8N7"/>
<reference evidence="4" key="1">
    <citation type="submission" date="2022-11" db="UniProtKB">
        <authorList>
            <consortium name="WormBaseParasite"/>
        </authorList>
    </citation>
    <scope>IDENTIFICATION</scope>
</reference>
<feature type="domain" description="Choline/carnitine acyltransferase" evidence="2">
    <location>
        <begin position="23"/>
        <end position="106"/>
    </location>
</feature>
<evidence type="ECO:0000313" key="4">
    <source>
        <dbReference type="WBParaSite" id="PDA_v2.g27455.t1"/>
    </source>
</evidence>
<evidence type="ECO:0000256" key="1">
    <source>
        <dbReference type="ARBA" id="ARBA00022679"/>
    </source>
</evidence>
<dbReference type="Pfam" id="PF00755">
    <property type="entry name" value="Carn_acyltransf"/>
    <property type="match status" value="1"/>
</dbReference>
<dbReference type="InterPro" id="IPR042231">
    <property type="entry name" value="Cho/carn_acyl_trans_2"/>
</dbReference>
<dbReference type="InterPro" id="IPR039551">
    <property type="entry name" value="Cho/carn_acyl_trans"/>
</dbReference>
<dbReference type="SUPFAM" id="SSF52777">
    <property type="entry name" value="CoA-dependent acyltransferases"/>
    <property type="match status" value="1"/>
</dbReference>
<protein>
    <submittedName>
        <fullName evidence="4">Choline/carnitine acyltransferase domain-containing protein</fullName>
    </submittedName>
</protein>
<accession>A0A914Q8N7</accession>
<dbReference type="Gene3D" id="3.30.559.10">
    <property type="entry name" value="Chloramphenicol acetyltransferase-like domain"/>
    <property type="match status" value="1"/>
</dbReference>